<dbReference type="SMART" id="SM00698">
    <property type="entry name" value="MORN"/>
    <property type="match status" value="16"/>
</dbReference>
<dbReference type="Proteomes" id="UP001363151">
    <property type="component" value="Unassembled WGS sequence"/>
</dbReference>
<dbReference type="EMBL" id="JBBJCI010000140">
    <property type="protein sequence ID" value="KAK7242832.1"/>
    <property type="molecule type" value="Genomic_DNA"/>
</dbReference>
<name>A0ABR1G307_AURAN</name>
<dbReference type="Gene3D" id="2.20.110.10">
    <property type="entry name" value="Histone H3 K4-specific methyltransferase SET7/9 N-terminal domain"/>
    <property type="match status" value="6"/>
</dbReference>
<protein>
    <submittedName>
        <fullName evidence="3">Uncharacterized protein</fullName>
    </submittedName>
</protein>
<feature type="region of interest" description="Disordered" evidence="2">
    <location>
        <begin position="588"/>
        <end position="653"/>
    </location>
</feature>
<gene>
    <name evidence="3" type="ORF">SO694_00015349</name>
</gene>
<evidence type="ECO:0000313" key="4">
    <source>
        <dbReference type="Proteomes" id="UP001363151"/>
    </source>
</evidence>
<feature type="region of interest" description="Disordered" evidence="2">
    <location>
        <begin position="1"/>
        <end position="108"/>
    </location>
</feature>
<dbReference type="InterPro" id="IPR003409">
    <property type="entry name" value="MORN"/>
</dbReference>
<accession>A0ABR1G307</accession>
<dbReference type="Pfam" id="PF02493">
    <property type="entry name" value="MORN"/>
    <property type="match status" value="13"/>
</dbReference>
<feature type="compositionally biased region" description="Acidic residues" evidence="2">
    <location>
        <begin position="313"/>
        <end position="323"/>
    </location>
</feature>
<organism evidence="3 4">
    <name type="scientific">Aureococcus anophagefferens</name>
    <name type="common">Harmful bloom alga</name>
    <dbReference type="NCBI Taxonomy" id="44056"/>
    <lineage>
        <taxon>Eukaryota</taxon>
        <taxon>Sar</taxon>
        <taxon>Stramenopiles</taxon>
        <taxon>Ochrophyta</taxon>
        <taxon>Pelagophyceae</taxon>
        <taxon>Pelagomonadales</taxon>
        <taxon>Pelagomonadaceae</taxon>
        <taxon>Aureococcus</taxon>
    </lineage>
</organism>
<proteinExistence type="predicted"/>
<dbReference type="PANTHER" id="PTHR43215:SF14">
    <property type="entry name" value="RADIAL SPOKE HEAD 1 HOMOLOG"/>
    <property type="match status" value="1"/>
</dbReference>
<keyword evidence="4" id="KW-1185">Reference proteome</keyword>
<feature type="region of interest" description="Disordered" evidence="2">
    <location>
        <begin position="286"/>
        <end position="331"/>
    </location>
</feature>
<keyword evidence="1" id="KW-0677">Repeat</keyword>
<feature type="compositionally biased region" description="Basic residues" evidence="2">
    <location>
        <begin position="1"/>
        <end position="12"/>
    </location>
</feature>
<dbReference type="SUPFAM" id="SSF82185">
    <property type="entry name" value="Histone H3 K4-specific methyltransferase SET7/9 N-terminal domain"/>
    <property type="match status" value="5"/>
</dbReference>
<evidence type="ECO:0000256" key="2">
    <source>
        <dbReference type="SAM" id="MobiDB-lite"/>
    </source>
</evidence>
<feature type="compositionally biased region" description="Acidic residues" evidence="2">
    <location>
        <begin position="597"/>
        <end position="613"/>
    </location>
</feature>
<feature type="compositionally biased region" description="Pro residues" evidence="2">
    <location>
        <begin position="80"/>
        <end position="101"/>
    </location>
</feature>
<sequence>MTPKRMRARREKKRDSAANGAPAEPQTPPATPEPCDEPPTPPASPEPCDEPPPPPDSPEPRDESYDSTAYEAYASTYDAPPEPSPEPAPEPPAPPPAPPEPAGGALPAFLSLGVAPGLEDLAPRLHARAFGWRRDGLPALTAAAWGGFQPLASMATAAKYAPPGALDGKPSDRGYLIGTCNAMVALRLGAAADAVADVDACTVTWGKTPAAAAARALDARAKRLEATLACWVDGDGAGAPVCRFVGGDDWARAEIRTWAVAALGDAAAPSFLSKFRGPDFGELLLKRRPRVPEETASAEQLEESSDGGGAPEPLEESQLEESYEGGRDARGRRDGYGTCASHRYNYVGDWKADAAHGRGSLATATFVYTGAFVEGVFHGSGEWKALPPAARRTYDGEFARGEFHGAGRLDCAAEGCPRPDARGAWISYVGEFERGLRHGVGACTYASGAIYSGEWAANEATGEGALVDVDGSTIRGNFRAGAADGSATWRTREGDELDGFFAQGAPDWAARWTVRYADGRRYSGALRDGVPSGAAGMMRYADGAVYEGCFADGLRSGRGVLHGADGATVAGEWRCDLLVRDAERAARPERPAGFVGSDDDAGFCSTSDDDESDAPPCSPDRFETARRPGASANLAAALPRPNERSTAPRRGKARVRYPNGDVFDGWFARGLRDGLGVFEEALASALTGHTFDGDWKRGLRHGSGTFTSGDGAFSYCGQWRLGRRCGEGTATLRGKVSYAGRWRDDAFHGDGALVDHARNAYRGEFEDGLKHGVGEQTYADGAVYKGEWVRGERHGVGHLVKRDGETFAGSWVAGRPHGEGTLTRPDGTSHAGGFVRGAPHGWGVVTTASEERECAFVDGVAVEDDVKITYGAGGQYVGATLGGLPHGDGVRKWPSGETYAGSWVRGKRAGKGVGVFANGDSYDGEWQNDHPALVGGGTLKSASGATRVFER</sequence>
<comment type="caution">
    <text evidence="3">The sequence shown here is derived from an EMBL/GenBank/DDBJ whole genome shotgun (WGS) entry which is preliminary data.</text>
</comment>
<evidence type="ECO:0000313" key="3">
    <source>
        <dbReference type="EMBL" id="KAK7242832.1"/>
    </source>
</evidence>
<reference evidence="3 4" key="1">
    <citation type="submission" date="2024-03" db="EMBL/GenBank/DDBJ databases">
        <title>Aureococcus anophagefferens CCMP1851 and Kratosvirus quantuckense: Draft genome of a second virus-susceptible host strain in the model system.</title>
        <authorList>
            <person name="Chase E."/>
            <person name="Truchon A.R."/>
            <person name="Schepens W."/>
            <person name="Wilhelm S.W."/>
        </authorList>
    </citation>
    <scope>NUCLEOTIDE SEQUENCE [LARGE SCALE GENOMIC DNA]</scope>
    <source>
        <strain evidence="3 4">CCMP1851</strain>
    </source>
</reference>
<feature type="compositionally biased region" description="Pro residues" evidence="2">
    <location>
        <begin position="25"/>
        <end position="57"/>
    </location>
</feature>
<dbReference type="PANTHER" id="PTHR43215">
    <property type="entry name" value="RADIAL SPOKE HEAD 1 HOMOLOG"/>
    <property type="match status" value="1"/>
</dbReference>
<evidence type="ECO:0000256" key="1">
    <source>
        <dbReference type="ARBA" id="ARBA00022737"/>
    </source>
</evidence>